<accession>A0A4Y6UP56</accession>
<evidence type="ECO:0000313" key="3">
    <source>
        <dbReference type="EMBL" id="QDH17835.1"/>
    </source>
</evidence>
<feature type="signal peptide" evidence="2">
    <location>
        <begin position="1"/>
        <end position="23"/>
    </location>
</feature>
<gene>
    <name evidence="3" type="ORF">E3D00_09840</name>
</gene>
<keyword evidence="4" id="KW-1185">Reference proteome</keyword>
<dbReference type="AlphaFoldDB" id="A0A4Y6UP56"/>
<feature type="compositionally biased region" description="Basic residues" evidence="1">
    <location>
        <begin position="23"/>
        <end position="37"/>
    </location>
</feature>
<feature type="region of interest" description="Disordered" evidence="1">
    <location>
        <begin position="22"/>
        <end position="106"/>
    </location>
</feature>
<dbReference type="Proteomes" id="UP000316313">
    <property type="component" value="Chromosome"/>
</dbReference>
<evidence type="ECO:0000256" key="2">
    <source>
        <dbReference type="SAM" id="SignalP"/>
    </source>
</evidence>
<dbReference type="RefSeq" id="WP_141462153.1">
    <property type="nucleotide sequence ID" value="NZ_CP038141.1"/>
</dbReference>
<sequence length="106" mass="10732">MKKLSAGVFALSALVAFSAPAMAKHHHAGAHHHHNHKGAAASQKAQDSTTDDLNSRSLQQAQTPLPSTTAPAAPNATATVPSAPNQSVVVPPAADSKMPAGMAMPN</sequence>
<keyword evidence="2" id="KW-0732">Signal</keyword>
<evidence type="ECO:0000313" key="4">
    <source>
        <dbReference type="Proteomes" id="UP000316313"/>
    </source>
</evidence>
<dbReference type="EMBL" id="CP038141">
    <property type="protein sequence ID" value="QDH17835.1"/>
    <property type="molecule type" value="Genomic_DNA"/>
</dbReference>
<dbReference type="KEGG" id="ssam:E3D00_09840"/>
<protein>
    <submittedName>
        <fullName evidence="3">Uncharacterized protein</fullName>
    </submittedName>
</protein>
<evidence type="ECO:0000256" key="1">
    <source>
        <dbReference type="SAM" id="MobiDB-lite"/>
    </source>
</evidence>
<feature type="compositionally biased region" description="Polar residues" evidence="1">
    <location>
        <begin position="43"/>
        <end position="57"/>
    </location>
</feature>
<name>A0A4Y6UP56_9PROT</name>
<feature type="compositionally biased region" description="Low complexity" evidence="1">
    <location>
        <begin position="58"/>
        <end position="85"/>
    </location>
</feature>
<feature type="chain" id="PRO_5021284972" evidence="2">
    <location>
        <begin position="24"/>
        <end position="106"/>
    </location>
</feature>
<reference evidence="3 4" key="1">
    <citation type="submission" date="2019-03" db="EMBL/GenBank/DDBJ databases">
        <title>The complete genome sequence of Swingsia samuiensis NBRC107927(T).</title>
        <authorList>
            <person name="Chua K.-O."/>
            <person name="Chan K.-G."/>
            <person name="See-Too W.-S."/>
        </authorList>
    </citation>
    <scope>NUCLEOTIDE SEQUENCE [LARGE SCALE GENOMIC DNA]</scope>
    <source>
        <strain evidence="3 4">AH83</strain>
    </source>
</reference>
<proteinExistence type="predicted"/>
<organism evidence="3 4">
    <name type="scientific">Swingsia samuiensis</name>
    <dbReference type="NCBI Taxonomy" id="1293412"/>
    <lineage>
        <taxon>Bacteria</taxon>
        <taxon>Pseudomonadati</taxon>
        <taxon>Pseudomonadota</taxon>
        <taxon>Alphaproteobacteria</taxon>
        <taxon>Acetobacterales</taxon>
        <taxon>Acetobacteraceae</taxon>
        <taxon>Swingsia</taxon>
    </lineage>
</organism>